<sequence length="747" mass="81815">MVSADVTAFADELRADLLTFVDPGTEPEITARGGGLLVRWSHDFDEREATVSWDRAREQWVVEHDGKRVDYAAFVAGPDLADLRALAKNIVQVLGRRRSDRYVPGRAHLSGGADEDAATLVERSSVPEDEATKIVFVTGDAGAGKSRMLSELTYEAAVRYLRGESDYLYLNVSAQGRGLARLNEALATELQDLRARMTYHSVARLVRHGRLRLIVDGFDELIGGQGSYEEAFGSLAGFIEELDGRGSVIAAARSVYYEQEFLARTNSSSELGSLLWSLVPVEMRLWGTVEVEAYLQHFSPDVRDRVRALRDSPDAEGTLLDKPLFLARTCELMEAENQSIETGRPLLAQLVDAYVQREVSSKLVGQHGQYLSGEQYVELLKEIAIEMWRQKTRELNRSTLHDLVSIFAQVHDLPTEAQQNLIDAAPSRAMLMLGTKPGTVAFEHDLFFGFFLAKPVEEALDRGSQEAASILRRANLPVEAARAAVGGIVESGTSGQDILSVLALVVDPNDSFAEVVGRNAGTLAAEVLRLRGTAEPDLMVQNVTFADADTSGLAVRGASLANVRFERSDLRNTRFESCVAQGVTWHLVVIDPETTLLDFTGVTPADFVGLRVAGSQGVEQDFVASSILRRLQDCGLGADVDEVRTRDVADGVVAVVEKLARHYSRSNMLCTDDGAIGSVIDTPVWQRVIRAAEESGVVRREPRATSGRPKTFYRRMVLPETLLAGLVEDASVPHAVADFWSRLTEAA</sequence>
<evidence type="ECO:0000259" key="1">
    <source>
        <dbReference type="PROSITE" id="PS50837"/>
    </source>
</evidence>
<dbReference type="Proteomes" id="UP000034838">
    <property type="component" value="Unassembled WGS sequence"/>
</dbReference>
<dbReference type="Gene3D" id="2.160.20.80">
    <property type="entry name" value="E3 ubiquitin-protein ligase SopA"/>
    <property type="match status" value="1"/>
</dbReference>
<protein>
    <recommendedName>
        <fullName evidence="1">NACHT domain-containing protein</fullName>
    </recommendedName>
</protein>
<reference evidence="2" key="1">
    <citation type="submission" date="2016-10" db="EMBL/GenBank/DDBJ databases">
        <title>Genome sequence of Streptomyces malaysiense MUSC 136.</title>
        <authorList>
            <person name="Lee L.-H."/>
            <person name="Ser H.-L."/>
        </authorList>
    </citation>
    <scope>NUCLEOTIDE SEQUENCE [LARGE SCALE GENOMIC DNA]</scope>
    <source>
        <strain evidence="2">MUSC 136</strain>
    </source>
</reference>
<dbReference type="InterPro" id="IPR027417">
    <property type="entry name" value="P-loop_NTPase"/>
</dbReference>
<dbReference type="Gene3D" id="3.40.50.300">
    <property type="entry name" value="P-loop containing nucleotide triphosphate hydrolases"/>
    <property type="match status" value="1"/>
</dbReference>
<comment type="caution">
    <text evidence="2">The sequence shown here is derived from an EMBL/GenBank/DDBJ whole genome shotgun (WGS) entry which is preliminary data.</text>
</comment>
<keyword evidence="3" id="KW-1185">Reference proteome</keyword>
<accession>A0A1J4PVX9</accession>
<evidence type="ECO:0000313" key="3">
    <source>
        <dbReference type="Proteomes" id="UP000034838"/>
    </source>
</evidence>
<gene>
    <name evidence="2" type="ORF">VT52_029415</name>
</gene>
<dbReference type="AlphaFoldDB" id="A0A1J4PVX9"/>
<dbReference type="PROSITE" id="PS50837">
    <property type="entry name" value="NACHT"/>
    <property type="match status" value="1"/>
</dbReference>
<dbReference type="InterPro" id="IPR007111">
    <property type="entry name" value="NACHT_NTPase"/>
</dbReference>
<organism evidence="2 3">
    <name type="scientific">Streptomyces malaysiense</name>
    <dbReference type="NCBI Taxonomy" id="1428626"/>
    <lineage>
        <taxon>Bacteria</taxon>
        <taxon>Bacillati</taxon>
        <taxon>Actinomycetota</taxon>
        <taxon>Actinomycetes</taxon>
        <taxon>Kitasatosporales</taxon>
        <taxon>Streptomycetaceae</taxon>
        <taxon>Streptomyces</taxon>
    </lineage>
</organism>
<dbReference type="SUPFAM" id="SSF141571">
    <property type="entry name" value="Pentapeptide repeat-like"/>
    <property type="match status" value="1"/>
</dbReference>
<dbReference type="EMBL" id="LBDA02000081">
    <property type="protein sequence ID" value="OIK23992.1"/>
    <property type="molecule type" value="Genomic_DNA"/>
</dbReference>
<proteinExistence type="predicted"/>
<dbReference type="SUPFAM" id="SSF52540">
    <property type="entry name" value="P-loop containing nucleoside triphosphate hydrolases"/>
    <property type="match status" value="1"/>
</dbReference>
<feature type="domain" description="NACHT" evidence="1">
    <location>
        <begin position="133"/>
        <end position="221"/>
    </location>
</feature>
<dbReference type="Pfam" id="PF05729">
    <property type="entry name" value="NACHT"/>
    <property type="match status" value="1"/>
</dbReference>
<name>A0A1J4PVX9_9ACTN</name>
<evidence type="ECO:0000313" key="2">
    <source>
        <dbReference type="EMBL" id="OIK23992.1"/>
    </source>
</evidence>